<feature type="domain" description="Peptidase M13 N-terminal" evidence="3">
    <location>
        <begin position="16"/>
        <end position="116"/>
    </location>
</feature>
<comment type="similarity">
    <text evidence="2">Belongs to the peptidase M13 family.</text>
</comment>
<evidence type="ECO:0000313" key="4">
    <source>
        <dbReference type="EMBL" id="KAJ8946366.1"/>
    </source>
</evidence>
<evidence type="ECO:0000256" key="2">
    <source>
        <dbReference type="ARBA" id="ARBA00007357"/>
    </source>
</evidence>
<dbReference type="InterPro" id="IPR000718">
    <property type="entry name" value="Peptidase_M13"/>
</dbReference>
<gene>
    <name evidence="4" type="ORF">NQ318_010131</name>
</gene>
<accession>A0AAV8Y6D2</accession>
<dbReference type="PROSITE" id="PS51885">
    <property type="entry name" value="NEPRILYSIN"/>
    <property type="match status" value="1"/>
</dbReference>
<dbReference type="Proteomes" id="UP001162162">
    <property type="component" value="Unassembled WGS sequence"/>
</dbReference>
<keyword evidence="5" id="KW-1185">Reference proteome</keyword>
<protein>
    <recommendedName>
        <fullName evidence="3">Peptidase M13 N-terminal domain-containing protein</fullName>
    </recommendedName>
</protein>
<evidence type="ECO:0000313" key="5">
    <source>
        <dbReference type="Proteomes" id="UP001162162"/>
    </source>
</evidence>
<dbReference type="Pfam" id="PF05649">
    <property type="entry name" value="Peptidase_M13_N"/>
    <property type="match status" value="1"/>
</dbReference>
<dbReference type="SUPFAM" id="SSF55486">
    <property type="entry name" value="Metalloproteases ('zincins'), catalytic domain"/>
    <property type="match status" value="1"/>
</dbReference>
<dbReference type="EMBL" id="JAPWTK010000188">
    <property type="protein sequence ID" value="KAJ8946366.1"/>
    <property type="molecule type" value="Genomic_DNA"/>
</dbReference>
<dbReference type="GO" id="GO:0006508">
    <property type="term" value="P:proteolysis"/>
    <property type="evidence" value="ECO:0007669"/>
    <property type="project" value="InterPro"/>
</dbReference>
<dbReference type="GO" id="GO:0004222">
    <property type="term" value="F:metalloendopeptidase activity"/>
    <property type="evidence" value="ECO:0007669"/>
    <property type="project" value="InterPro"/>
</dbReference>
<comment type="caution">
    <text evidence="4">The sequence shown here is derived from an EMBL/GenBank/DDBJ whole genome shotgun (WGS) entry which is preliminary data.</text>
</comment>
<proteinExistence type="inferred from homology"/>
<dbReference type="GO" id="GO:0005886">
    <property type="term" value="C:plasma membrane"/>
    <property type="evidence" value="ECO:0007669"/>
    <property type="project" value="UniProtKB-SubCell"/>
</dbReference>
<evidence type="ECO:0000256" key="1">
    <source>
        <dbReference type="ARBA" id="ARBA00004401"/>
    </source>
</evidence>
<name>A0AAV8Y6D2_9CUCU</name>
<dbReference type="InterPro" id="IPR042089">
    <property type="entry name" value="Peptidase_M13_dom_2"/>
</dbReference>
<sequence length="117" mass="13335">MDFEDFEDKRLRKCIQANGVLEEPITLEDNAATRKAKTFYNTCMDLPNIRKIGDEPIREVLRSLGGWPVATPNWNPPDFSAEVLLGLIRGIYNEGFLIEQWVGPDDKNSSVNIIQVR</sequence>
<evidence type="ECO:0000259" key="3">
    <source>
        <dbReference type="Pfam" id="PF05649"/>
    </source>
</evidence>
<reference evidence="4" key="1">
    <citation type="journal article" date="2023" name="Insect Mol. Biol.">
        <title>Genome sequencing provides insights into the evolution of gene families encoding plant cell wall-degrading enzymes in longhorned beetles.</title>
        <authorList>
            <person name="Shin N.R."/>
            <person name="Okamura Y."/>
            <person name="Kirsch R."/>
            <person name="Pauchet Y."/>
        </authorList>
    </citation>
    <scope>NUCLEOTIDE SEQUENCE</scope>
    <source>
        <strain evidence="4">AMC_N1</strain>
    </source>
</reference>
<dbReference type="InterPro" id="IPR008753">
    <property type="entry name" value="Peptidase_M13_N"/>
</dbReference>
<comment type="subcellular location">
    <subcellularLocation>
        <location evidence="1">Cell membrane</location>
        <topology evidence="1">Single-pass type II membrane protein</topology>
    </subcellularLocation>
</comment>
<dbReference type="Gene3D" id="1.10.1380.10">
    <property type="entry name" value="Neutral endopeptidase , domain2"/>
    <property type="match status" value="1"/>
</dbReference>
<organism evidence="4 5">
    <name type="scientific">Aromia moschata</name>
    <dbReference type="NCBI Taxonomy" id="1265417"/>
    <lineage>
        <taxon>Eukaryota</taxon>
        <taxon>Metazoa</taxon>
        <taxon>Ecdysozoa</taxon>
        <taxon>Arthropoda</taxon>
        <taxon>Hexapoda</taxon>
        <taxon>Insecta</taxon>
        <taxon>Pterygota</taxon>
        <taxon>Neoptera</taxon>
        <taxon>Endopterygota</taxon>
        <taxon>Coleoptera</taxon>
        <taxon>Polyphaga</taxon>
        <taxon>Cucujiformia</taxon>
        <taxon>Chrysomeloidea</taxon>
        <taxon>Cerambycidae</taxon>
        <taxon>Cerambycinae</taxon>
        <taxon>Callichromatini</taxon>
        <taxon>Aromia</taxon>
    </lineage>
</organism>
<dbReference type="AlphaFoldDB" id="A0AAV8Y6D2"/>